<dbReference type="AlphaFoldDB" id="A0A844YJC9"/>
<evidence type="ECO:0000313" key="2">
    <source>
        <dbReference type="EMBL" id="MXO63429.1"/>
    </source>
</evidence>
<feature type="compositionally biased region" description="Basic and acidic residues" evidence="1">
    <location>
        <begin position="69"/>
        <end position="99"/>
    </location>
</feature>
<evidence type="ECO:0000313" key="3">
    <source>
        <dbReference type="Proteomes" id="UP000445582"/>
    </source>
</evidence>
<gene>
    <name evidence="2" type="ORF">GRI48_10440</name>
</gene>
<organism evidence="2 3">
    <name type="scientific">Qipengyuania oceanensis</name>
    <dbReference type="NCBI Taxonomy" id="1463597"/>
    <lineage>
        <taxon>Bacteria</taxon>
        <taxon>Pseudomonadati</taxon>
        <taxon>Pseudomonadota</taxon>
        <taxon>Alphaproteobacteria</taxon>
        <taxon>Sphingomonadales</taxon>
        <taxon>Erythrobacteraceae</taxon>
        <taxon>Qipengyuania</taxon>
    </lineage>
</organism>
<sequence>MSFAEAALDTKLASKKIGDRLSRKGGTMTGKSAASLIATGALVLALSSHAHAQVRTSGTLRPSAQQLAQEREAQAEREAVAEANERSAMPDESQQREAEQQPANDAPRAEQGNRLDLICFGAGAANKAVVGTAWGTSTGTAFGSNGGWAMGSGSSSTTIVGTRSQGFEDQVSLYLIGATGRLRMPRTMLPSIRGGEDGWFELRNVAIKDNEITGTVAVSIINKPKFRLDRYTGTISISGKAGDYTGQCQRYDPAQMERQF</sequence>
<comment type="caution">
    <text evidence="2">The sequence shown here is derived from an EMBL/GenBank/DDBJ whole genome shotgun (WGS) entry which is preliminary data.</text>
</comment>
<reference evidence="2 3" key="1">
    <citation type="submission" date="2019-12" db="EMBL/GenBank/DDBJ databases">
        <title>Genomic-based taxomic classification of the family Erythrobacteraceae.</title>
        <authorList>
            <person name="Xu L."/>
        </authorList>
    </citation>
    <scope>NUCLEOTIDE SEQUENCE [LARGE SCALE GENOMIC DNA]</scope>
    <source>
        <strain evidence="2 3">MCCC 1A09965</strain>
    </source>
</reference>
<accession>A0A844YJC9</accession>
<keyword evidence="3" id="KW-1185">Reference proteome</keyword>
<protein>
    <submittedName>
        <fullName evidence="2">Uncharacterized protein</fullName>
    </submittedName>
</protein>
<feature type="region of interest" description="Disordered" evidence="1">
    <location>
        <begin position="55"/>
        <end position="109"/>
    </location>
</feature>
<proteinExistence type="predicted"/>
<dbReference type="OrthoDB" id="594865at2"/>
<evidence type="ECO:0000256" key="1">
    <source>
        <dbReference type="SAM" id="MobiDB-lite"/>
    </source>
</evidence>
<dbReference type="Proteomes" id="UP000445582">
    <property type="component" value="Unassembled WGS sequence"/>
</dbReference>
<name>A0A844YJC9_9SPHN</name>
<dbReference type="RefSeq" id="WP_160675073.1">
    <property type="nucleotide sequence ID" value="NZ_WTYN01000001.1"/>
</dbReference>
<dbReference type="EMBL" id="WTYN01000001">
    <property type="protein sequence ID" value="MXO63429.1"/>
    <property type="molecule type" value="Genomic_DNA"/>
</dbReference>